<dbReference type="Proteomes" id="UP000640786">
    <property type="component" value="Unassembled WGS sequence"/>
</dbReference>
<organism evidence="2 3">
    <name type="scientific">Psychrobacillus faecigallinarum</name>
    <dbReference type="NCBI Taxonomy" id="2762235"/>
    <lineage>
        <taxon>Bacteria</taxon>
        <taxon>Bacillati</taxon>
        <taxon>Bacillota</taxon>
        <taxon>Bacilli</taxon>
        <taxon>Bacillales</taxon>
        <taxon>Bacillaceae</taxon>
        <taxon>Psychrobacillus</taxon>
    </lineage>
</organism>
<sequence>MQVFIRTDASIQIGTGHVMRCLTLAKQLKSRNVVVTFICRNLEGNLINFITEQGFDVLCLSEIPKTKESPEISHWDWTRDNWFDDAEETILLLKKVNLPIELLVVDHYSIDINWEQKLQSIVKKIMVIDDIADRKHDCDLLLDQNFYCSMENRYSNLVPEKCYQFLGPSYALLREEFLNINPSKIIRDGTINNILIFFGGTDSAGATLKILYAIKELIKVNIIINVVIGFENPFKEQIESFCNKYENVILHCNIDYMANLMSQADLAIGAGGTASWERIYLRLPSVVVTTASNQLELTRDLAHTGAIKSLGVIQSILKSDIQSQLKLLIDNPQAILKMVESCNYIINYSTVKKNRVSSRILEIINDTR</sequence>
<reference evidence="2 3" key="1">
    <citation type="submission" date="2020-08" db="EMBL/GenBank/DDBJ databases">
        <title>A Genomic Blueprint of the Chicken Gut Microbiome.</title>
        <authorList>
            <person name="Gilroy R."/>
            <person name="Ravi A."/>
            <person name="Getino M."/>
            <person name="Pursley I."/>
            <person name="Horton D.L."/>
            <person name="Alikhan N.-F."/>
            <person name="Baker D."/>
            <person name="Gharbi K."/>
            <person name="Hall N."/>
            <person name="Watson M."/>
            <person name="Adriaenssens E.M."/>
            <person name="Foster-Nyarko E."/>
            <person name="Jarju S."/>
            <person name="Secka A."/>
            <person name="Antonio M."/>
            <person name="Oren A."/>
            <person name="Chaudhuri R."/>
            <person name="La Ragione R.M."/>
            <person name="Hildebrand F."/>
            <person name="Pallen M.J."/>
        </authorList>
    </citation>
    <scope>NUCLEOTIDE SEQUENCE [LARGE SCALE GENOMIC DNA]</scope>
    <source>
        <strain evidence="2 3">Sa2BUA9</strain>
    </source>
</reference>
<dbReference type="InterPro" id="IPR020023">
    <property type="entry name" value="PseG"/>
</dbReference>
<dbReference type="Gene3D" id="3.40.50.11190">
    <property type="match status" value="1"/>
</dbReference>
<dbReference type="GO" id="GO:0016787">
    <property type="term" value="F:hydrolase activity"/>
    <property type="evidence" value="ECO:0007669"/>
    <property type="project" value="UniProtKB-KW"/>
</dbReference>
<accession>A0ABR8R5P3</accession>
<evidence type="ECO:0000256" key="1">
    <source>
        <dbReference type="ARBA" id="ARBA00023136"/>
    </source>
</evidence>
<gene>
    <name evidence="2" type="primary">pseG</name>
    <name evidence="2" type="ORF">H9650_02805</name>
</gene>
<dbReference type="InterPro" id="IPR007152">
    <property type="entry name" value="DUF354"/>
</dbReference>
<dbReference type="EC" id="3.6.1.57" evidence="2"/>
<keyword evidence="1" id="KW-0472">Membrane</keyword>
<protein>
    <submittedName>
        <fullName evidence="2">UDP-2,4-diacetamido-2,4, 6-trideoxy-beta-L-altropyranose hydrolase</fullName>
        <ecNumber evidence="2">3.6.1.57</ecNumber>
    </submittedName>
</protein>
<dbReference type="PANTHER" id="PTHR21015:SF22">
    <property type="entry name" value="GLYCOSYLTRANSFERASE"/>
    <property type="match status" value="1"/>
</dbReference>
<dbReference type="SUPFAM" id="SSF53756">
    <property type="entry name" value="UDP-Glycosyltransferase/glycogen phosphorylase"/>
    <property type="match status" value="1"/>
</dbReference>
<evidence type="ECO:0000313" key="3">
    <source>
        <dbReference type="Proteomes" id="UP000640786"/>
    </source>
</evidence>
<comment type="caution">
    <text evidence="2">The sequence shown here is derived from an EMBL/GenBank/DDBJ whole genome shotgun (WGS) entry which is preliminary data.</text>
</comment>
<dbReference type="EMBL" id="JACSQO010000001">
    <property type="protein sequence ID" value="MBD7943034.1"/>
    <property type="molecule type" value="Genomic_DNA"/>
</dbReference>
<evidence type="ECO:0000313" key="2">
    <source>
        <dbReference type="EMBL" id="MBD7943034.1"/>
    </source>
</evidence>
<dbReference type="PANTHER" id="PTHR21015">
    <property type="entry name" value="UDP-N-ACETYLGLUCOSAMINE--N-ACETYLMURAMYL-(PENTAPEPTIDE) PYROPHOSPHORYL-UNDECAPRENOL N-ACETYLGLUCOSAMINE TRANSFERASE 1"/>
    <property type="match status" value="1"/>
</dbReference>
<keyword evidence="2" id="KW-0378">Hydrolase</keyword>
<dbReference type="Gene3D" id="3.40.50.2000">
    <property type="entry name" value="Glycogen Phosphorylase B"/>
    <property type="match status" value="1"/>
</dbReference>
<proteinExistence type="predicted"/>
<dbReference type="Pfam" id="PF04007">
    <property type="entry name" value="DUF354"/>
    <property type="match status" value="1"/>
</dbReference>
<dbReference type="NCBIfam" id="TIGR03590">
    <property type="entry name" value="PseG"/>
    <property type="match status" value="1"/>
</dbReference>
<dbReference type="RefSeq" id="WP_191696499.1">
    <property type="nucleotide sequence ID" value="NZ_JACSQO010000001.1"/>
</dbReference>
<keyword evidence="3" id="KW-1185">Reference proteome</keyword>
<name>A0ABR8R5P3_9BACI</name>